<dbReference type="Proteomes" id="UP000256964">
    <property type="component" value="Unassembled WGS sequence"/>
</dbReference>
<accession>A0A371DJQ0</accession>
<sequence length="121" mass="13641">MRLYLLVDYLREAESCLRSEGWTDAKSSWAVAMRSSYRSCWDPHTWPGIAPAVDDRDEAHYPSLPQLDDSLSGSGDTTSFKSSICLWTARHSHPHRSPPHRRQTSSNFILIGICGCFARTA</sequence>
<dbReference type="EMBL" id="KZ857389">
    <property type="protein sequence ID" value="RDX52757.1"/>
    <property type="molecule type" value="Genomic_DNA"/>
</dbReference>
<protein>
    <submittedName>
        <fullName evidence="1">Uncharacterized protein</fullName>
    </submittedName>
</protein>
<proteinExistence type="predicted"/>
<name>A0A371DJQ0_9APHY</name>
<evidence type="ECO:0000313" key="2">
    <source>
        <dbReference type="Proteomes" id="UP000256964"/>
    </source>
</evidence>
<evidence type="ECO:0000313" key="1">
    <source>
        <dbReference type="EMBL" id="RDX52757.1"/>
    </source>
</evidence>
<gene>
    <name evidence="1" type="ORF">OH76DRAFT_124497</name>
</gene>
<organism evidence="1 2">
    <name type="scientific">Lentinus brumalis</name>
    <dbReference type="NCBI Taxonomy" id="2498619"/>
    <lineage>
        <taxon>Eukaryota</taxon>
        <taxon>Fungi</taxon>
        <taxon>Dikarya</taxon>
        <taxon>Basidiomycota</taxon>
        <taxon>Agaricomycotina</taxon>
        <taxon>Agaricomycetes</taxon>
        <taxon>Polyporales</taxon>
        <taxon>Polyporaceae</taxon>
        <taxon>Lentinus</taxon>
    </lineage>
</organism>
<dbReference type="AlphaFoldDB" id="A0A371DJQ0"/>
<reference evidence="1 2" key="1">
    <citation type="journal article" date="2018" name="Biotechnol. Biofuels">
        <title>Integrative visual omics of the white-rot fungus Polyporus brumalis exposes the biotechnological potential of its oxidative enzymes for delignifying raw plant biomass.</title>
        <authorList>
            <person name="Miyauchi S."/>
            <person name="Rancon A."/>
            <person name="Drula E."/>
            <person name="Hage H."/>
            <person name="Chaduli D."/>
            <person name="Favel A."/>
            <person name="Grisel S."/>
            <person name="Henrissat B."/>
            <person name="Herpoel-Gimbert I."/>
            <person name="Ruiz-Duenas F.J."/>
            <person name="Chevret D."/>
            <person name="Hainaut M."/>
            <person name="Lin J."/>
            <person name="Wang M."/>
            <person name="Pangilinan J."/>
            <person name="Lipzen A."/>
            <person name="Lesage-Meessen L."/>
            <person name="Navarro D."/>
            <person name="Riley R."/>
            <person name="Grigoriev I.V."/>
            <person name="Zhou S."/>
            <person name="Raouche S."/>
            <person name="Rosso M.N."/>
        </authorList>
    </citation>
    <scope>NUCLEOTIDE SEQUENCE [LARGE SCALE GENOMIC DNA]</scope>
    <source>
        <strain evidence="1 2">BRFM 1820</strain>
    </source>
</reference>
<keyword evidence="2" id="KW-1185">Reference proteome</keyword>